<dbReference type="SMART" id="SM00086">
    <property type="entry name" value="PAC"/>
    <property type="match status" value="1"/>
</dbReference>
<dbReference type="Pfam" id="PF01627">
    <property type="entry name" value="Hpt"/>
    <property type="match status" value="1"/>
</dbReference>
<dbReference type="InterPro" id="IPR001610">
    <property type="entry name" value="PAC"/>
</dbReference>
<dbReference type="CDD" id="cd16922">
    <property type="entry name" value="HATPase_EvgS-ArcB-TorS-like"/>
    <property type="match status" value="1"/>
</dbReference>
<evidence type="ECO:0000259" key="7">
    <source>
        <dbReference type="PROSITE" id="PS50110"/>
    </source>
</evidence>
<dbReference type="Pfam" id="PF02518">
    <property type="entry name" value="HATPase_c"/>
    <property type="match status" value="1"/>
</dbReference>
<feature type="domain" description="PAS" evidence="8">
    <location>
        <begin position="22"/>
        <end position="71"/>
    </location>
</feature>
<accession>A0AAF1JY73</accession>
<feature type="modified residue" description="4-aspartylphosphate" evidence="5">
    <location>
        <position position="465"/>
    </location>
</feature>
<dbReference type="PROSITE" id="PS50110">
    <property type="entry name" value="RESPONSE_REGULATORY"/>
    <property type="match status" value="1"/>
</dbReference>
<dbReference type="SMART" id="SM00388">
    <property type="entry name" value="HisKA"/>
    <property type="match status" value="1"/>
</dbReference>
<dbReference type="CDD" id="cd00130">
    <property type="entry name" value="PAS"/>
    <property type="match status" value="1"/>
</dbReference>
<evidence type="ECO:0000256" key="5">
    <source>
        <dbReference type="PROSITE-ProRule" id="PRU00169"/>
    </source>
</evidence>
<dbReference type="Pfam" id="PF13426">
    <property type="entry name" value="PAS_9"/>
    <property type="match status" value="1"/>
</dbReference>
<proteinExistence type="predicted"/>
<dbReference type="EC" id="2.7.13.3" evidence="2"/>
<dbReference type="InterPro" id="IPR000014">
    <property type="entry name" value="PAS"/>
</dbReference>
<dbReference type="GO" id="GO:0005524">
    <property type="term" value="F:ATP binding"/>
    <property type="evidence" value="ECO:0007669"/>
    <property type="project" value="UniProtKB-KW"/>
</dbReference>
<feature type="domain" description="Histidine kinase" evidence="6">
    <location>
        <begin position="168"/>
        <end position="385"/>
    </location>
</feature>
<dbReference type="Gene3D" id="3.30.565.10">
    <property type="entry name" value="Histidine kinase-like ATPase, C-terminal domain"/>
    <property type="match status" value="1"/>
</dbReference>
<evidence type="ECO:0000256" key="1">
    <source>
        <dbReference type="ARBA" id="ARBA00000085"/>
    </source>
</evidence>
<dbReference type="InterPro" id="IPR035965">
    <property type="entry name" value="PAS-like_dom_sf"/>
</dbReference>
<dbReference type="InterPro" id="IPR004358">
    <property type="entry name" value="Sig_transdc_His_kin-like_C"/>
</dbReference>
<dbReference type="InterPro" id="IPR003661">
    <property type="entry name" value="HisK_dim/P_dom"/>
</dbReference>
<dbReference type="GO" id="GO:0000155">
    <property type="term" value="F:phosphorelay sensor kinase activity"/>
    <property type="evidence" value="ECO:0007669"/>
    <property type="project" value="InterPro"/>
</dbReference>
<evidence type="ECO:0000256" key="4">
    <source>
        <dbReference type="ARBA" id="ARBA00023012"/>
    </source>
</evidence>
<feature type="domain" description="Response regulatory" evidence="7">
    <location>
        <begin position="416"/>
        <end position="533"/>
    </location>
</feature>
<dbReference type="Gene3D" id="3.30.450.20">
    <property type="entry name" value="PAS domain"/>
    <property type="match status" value="1"/>
</dbReference>
<dbReference type="Pfam" id="PF00072">
    <property type="entry name" value="Response_reg"/>
    <property type="match status" value="1"/>
</dbReference>
<dbReference type="SUPFAM" id="SSF47226">
    <property type="entry name" value="Histidine-containing phosphotransfer domain, HPT domain"/>
    <property type="match status" value="1"/>
</dbReference>
<evidence type="ECO:0000259" key="6">
    <source>
        <dbReference type="PROSITE" id="PS50109"/>
    </source>
</evidence>
<dbReference type="Gene3D" id="3.40.50.2300">
    <property type="match status" value="1"/>
</dbReference>
<evidence type="ECO:0000256" key="3">
    <source>
        <dbReference type="ARBA" id="ARBA00022553"/>
    </source>
</evidence>
<reference evidence="10" key="2">
    <citation type="journal article" date="2021" name="Syst. Appl. Microbiol.">
        <title>Roseomonas hellenica sp. nov., isolated from roots of wild-growing Alkanna tinctoria.</title>
        <authorList>
            <person name="Rat A."/>
            <person name="Naranjo H.D."/>
            <person name="Lebbe L."/>
            <person name="Cnockaert M."/>
            <person name="Krigas N."/>
            <person name="Grigoriadou K."/>
            <person name="Maloupa E."/>
            <person name="Willems A."/>
        </authorList>
    </citation>
    <scope>NUCLEOTIDE SEQUENCE</scope>
    <source>
        <strain evidence="10">LMG 28251</strain>
    </source>
</reference>
<dbReference type="SMART" id="SM00448">
    <property type="entry name" value="REC"/>
    <property type="match status" value="1"/>
</dbReference>
<dbReference type="InterPro" id="IPR036890">
    <property type="entry name" value="HATPase_C_sf"/>
</dbReference>
<dbReference type="SUPFAM" id="SSF55874">
    <property type="entry name" value="ATPase domain of HSP90 chaperone/DNA topoisomerase II/histidine kinase"/>
    <property type="match status" value="1"/>
</dbReference>
<evidence type="ECO:0000313" key="10">
    <source>
        <dbReference type="EMBL" id="MBR0656611.1"/>
    </source>
</evidence>
<dbReference type="PRINTS" id="PR00344">
    <property type="entry name" value="BCTRLSENSOR"/>
</dbReference>
<dbReference type="Gene3D" id="1.10.287.130">
    <property type="match status" value="1"/>
</dbReference>
<name>A0AAF1JY73_9PROT</name>
<dbReference type="NCBIfam" id="TIGR00229">
    <property type="entry name" value="sensory_box"/>
    <property type="match status" value="1"/>
</dbReference>
<evidence type="ECO:0000256" key="2">
    <source>
        <dbReference type="ARBA" id="ARBA00012438"/>
    </source>
</evidence>
<dbReference type="PANTHER" id="PTHR45339">
    <property type="entry name" value="HYBRID SIGNAL TRANSDUCTION HISTIDINE KINASE J"/>
    <property type="match status" value="1"/>
</dbReference>
<reference evidence="10" key="1">
    <citation type="submission" date="2020-01" db="EMBL/GenBank/DDBJ databases">
        <authorList>
            <person name="Rat A."/>
        </authorList>
    </citation>
    <scope>NUCLEOTIDE SEQUENCE</scope>
    <source>
        <strain evidence="10">LMG 28251</strain>
    </source>
</reference>
<dbReference type="RefSeq" id="WP_211875476.1">
    <property type="nucleotide sequence ID" value="NZ_JAAEDH010000020.1"/>
</dbReference>
<dbReference type="InterPro" id="IPR036097">
    <property type="entry name" value="HisK_dim/P_sf"/>
</dbReference>
<sequence length="664" mass="71340">MRVVTPRPDPQDLAAEAIAQAENATLAAAVAAAPTGVVLADPRQPDCPITFANPAFLAMTGYAAEEVLGRNCRFLQGPGTEPGKALEIRRALSERRAIELTITNHRKDGKRFVNELLISPLFDADGSLRCFLGIQHDVTLREKARRAADRARRDALRAHAEKTGFLAFMSHEVRVPLNGVMGTLALLLETGLSAEQRAYAETARRCGLTLLDTMNDVLDLSRMEAGKFVIAAKPFRLAGPVAEVMELLRPAADEKGLALTSFVDPKLPEGAVGDAQRLRQVLLNLADNAVKFTVLGGVHISLHLTPEGRMRGVVKDSGVGIAPKVQARLFRRFSQGAQDITRRYGGTGLGLSICKRLVEMMGGAIWVESEAGHGATFTFDLPLQPIQRGALPRLPAPPASQPHPLPRRRTASMAGRILLAEDGISNQLVAAAILRKAGYEVDLVHDGDEAVAAARGGEYDLILMDIRMPGRDGIAATTAIRALPGIAGRVPIVALTASALPEDRERCLSAGMDRHIAKPMDQHQLLAVVAELTALRLPRPDASEPEPPTRPILLDRQTLEELRAAVGPGQLPRLLRVFAEETRERLARLLSLRDLGMIEDEAHGLKSAAGTFGAIALRDAALQIELAARAGDRATVARLLDALTALTENSLAAYPRPPPRPDAA</sequence>
<dbReference type="PROSITE" id="PS50109">
    <property type="entry name" value="HIS_KIN"/>
    <property type="match status" value="1"/>
</dbReference>
<dbReference type="CDD" id="cd00082">
    <property type="entry name" value="HisKA"/>
    <property type="match status" value="1"/>
</dbReference>
<dbReference type="InterPro" id="IPR005467">
    <property type="entry name" value="His_kinase_dom"/>
</dbReference>
<dbReference type="SUPFAM" id="SSF55785">
    <property type="entry name" value="PYP-like sensor domain (PAS domain)"/>
    <property type="match status" value="1"/>
</dbReference>
<keyword evidence="4" id="KW-0902">Two-component regulatory system</keyword>
<dbReference type="GO" id="GO:0005886">
    <property type="term" value="C:plasma membrane"/>
    <property type="evidence" value="ECO:0007669"/>
    <property type="project" value="UniProtKB-SubCell"/>
</dbReference>
<dbReference type="AlphaFoldDB" id="A0AAF1JY73"/>
<dbReference type="FunFam" id="3.30.565.10:FF:000010">
    <property type="entry name" value="Sensor histidine kinase RcsC"/>
    <property type="match status" value="1"/>
</dbReference>
<dbReference type="InterPro" id="IPR001789">
    <property type="entry name" value="Sig_transdc_resp-reg_receiver"/>
</dbReference>
<keyword evidence="11" id="KW-1185">Reference proteome</keyword>
<keyword evidence="3 5" id="KW-0597">Phosphoprotein</keyword>
<evidence type="ECO:0000259" key="8">
    <source>
        <dbReference type="PROSITE" id="PS50112"/>
    </source>
</evidence>
<comment type="catalytic activity">
    <reaction evidence="1">
        <text>ATP + protein L-histidine = ADP + protein N-phospho-L-histidine.</text>
        <dbReference type="EC" id="2.7.13.3"/>
    </reaction>
</comment>
<dbReference type="Proteomes" id="UP001196068">
    <property type="component" value="Unassembled WGS sequence"/>
</dbReference>
<gene>
    <name evidence="10" type="ORF">GXW79_16135</name>
</gene>
<evidence type="ECO:0000259" key="9">
    <source>
        <dbReference type="PROSITE" id="PS50113"/>
    </source>
</evidence>
<dbReference type="InterPro" id="IPR008207">
    <property type="entry name" value="Sig_transdc_His_kin_Hpt_dom"/>
</dbReference>
<dbReference type="InterPro" id="IPR000700">
    <property type="entry name" value="PAS-assoc_C"/>
</dbReference>
<dbReference type="SMART" id="SM00091">
    <property type="entry name" value="PAS"/>
    <property type="match status" value="1"/>
</dbReference>
<dbReference type="EMBL" id="JAAEDH010000020">
    <property type="protein sequence ID" value="MBR0656611.1"/>
    <property type="molecule type" value="Genomic_DNA"/>
</dbReference>
<dbReference type="CDD" id="cd17546">
    <property type="entry name" value="REC_hyHK_CKI1_RcsC-like"/>
    <property type="match status" value="1"/>
</dbReference>
<dbReference type="SUPFAM" id="SSF52172">
    <property type="entry name" value="CheY-like"/>
    <property type="match status" value="1"/>
</dbReference>
<comment type="caution">
    <text evidence="10">The sequence shown here is derived from an EMBL/GenBank/DDBJ whole genome shotgun (WGS) entry which is preliminary data.</text>
</comment>
<dbReference type="InterPro" id="IPR036641">
    <property type="entry name" value="HPT_dom_sf"/>
</dbReference>
<organism evidence="10 11">
    <name type="scientific">Plastoroseomonas arctica</name>
    <dbReference type="NCBI Taxonomy" id="1509237"/>
    <lineage>
        <taxon>Bacteria</taxon>
        <taxon>Pseudomonadati</taxon>
        <taxon>Pseudomonadota</taxon>
        <taxon>Alphaproteobacteria</taxon>
        <taxon>Acetobacterales</taxon>
        <taxon>Acetobacteraceae</taxon>
        <taxon>Plastoroseomonas</taxon>
    </lineage>
</organism>
<dbReference type="PANTHER" id="PTHR45339:SF5">
    <property type="entry name" value="HISTIDINE KINASE"/>
    <property type="match status" value="1"/>
</dbReference>
<protein>
    <recommendedName>
        <fullName evidence="2">histidine kinase</fullName>
        <ecNumber evidence="2">2.7.13.3</ecNumber>
    </recommendedName>
</protein>
<dbReference type="SUPFAM" id="SSF47384">
    <property type="entry name" value="Homodimeric domain of signal transducing histidine kinase"/>
    <property type="match status" value="1"/>
</dbReference>
<feature type="domain" description="PAC" evidence="9">
    <location>
        <begin position="96"/>
        <end position="150"/>
    </location>
</feature>
<dbReference type="SMART" id="SM00387">
    <property type="entry name" value="HATPase_c"/>
    <property type="match status" value="1"/>
</dbReference>
<dbReference type="Pfam" id="PF00512">
    <property type="entry name" value="HisKA"/>
    <property type="match status" value="1"/>
</dbReference>
<dbReference type="PROSITE" id="PS50113">
    <property type="entry name" value="PAC"/>
    <property type="match status" value="1"/>
</dbReference>
<dbReference type="InterPro" id="IPR011006">
    <property type="entry name" value="CheY-like_superfamily"/>
</dbReference>
<dbReference type="PROSITE" id="PS50112">
    <property type="entry name" value="PAS"/>
    <property type="match status" value="1"/>
</dbReference>
<evidence type="ECO:0000313" key="11">
    <source>
        <dbReference type="Proteomes" id="UP001196068"/>
    </source>
</evidence>
<dbReference type="InterPro" id="IPR003594">
    <property type="entry name" value="HATPase_dom"/>
</dbReference>
<dbReference type="Gene3D" id="1.20.120.160">
    <property type="entry name" value="HPT domain"/>
    <property type="match status" value="1"/>
</dbReference>